<sequence>MPLPLSATVILFLIITLPSYESSRTLYGEEQNMMKKNHFLVLYPPITSGNTPPSKVNKRAITSGHFNVSPSLRRQLLKGPIAPSAPNPKTPKRSHNAMPNGAPPTP</sequence>
<dbReference type="AlphaFoldDB" id="A0A2N9EUA5"/>
<feature type="region of interest" description="Disordered" evidence="1">
    <location>
        <begin position="78"/>
        <end position="106"/>
    </location>
</feature>
<feature type="signal peptide" evidence="2">
    <location>
        <begin position="1"/>
        <end position="22"/>
    </location>
</feature>
<gene>
    <name evidence="3" type="ORF">FSB_LOCUS6265</name>
</gene>
<name>A0A2N9EUA5_FAGSY</name>
<protein>
    <submittedName>
        <fullName evidence="3">Uncharacterized protein</fullName>
    </submittedName>
</protein>
<proteinExistence type="predicted"/>
<reference evidence="3" key="1">
    <citation type="submission" date="2018-02" db="EMBL/GenBank/DDBJ databases">
        <authorList>
            <person name="Cohen D.B."/>
            <person name="Kent A.D."/>
        </authorList>
    </citation>
    <scope>NUCLEOTIDE SEQUENCE</scope>
</reference>
<accession>A0A2N9EUA5</accession>
<organism evidence="3">
    <name type="scientific">Fagus sylvatica</name>
    <name type="common">Beechnut</name>
    <dbReference type="NCBI Taxonomy" id="28930"/>
    <lineage>
        <taxon>Eukaryota</taxon>
        <taxon>Viridiplantae</taxon>
        <taxon>Streptophyta</taxon>
        <taxon>Embryophyta</taxon>
        <taxon>Tracheophyta</taxon>
        <taxon>Spermatophyta</taxon>
        <taxon>Magnoliopsida</taxon>
        <taxon>eudicotyledons</taxon>
        <taxon>Gunneridae</taxon>
        <taxon>Pentapetalae</taxon>
        <taxon>rosids</taxon>
        <taxon>fabids</taxon>
        <taxon>Fagales</taxon>
        <taxon>Fagaceae</taxon>
        <taxon>Fagus</taxon>
    </lineage>
</organism>
<evidence type="ECO:0000313" key="3">
    <source>
        <dbReference type="EMBL" id="SPC78383.1"/>
    </source>
</evidence>
<keyword evidence="2" id="KW-0732">Signal</keyword>
<evidence type="ECO:0000256" key="2">
    <source>
        <dbReference type="SAM" id="SignalP"/>
    </source>
</evidence>
<evidence type="ECO:0000256" key="1">
    <source>
        <dbReference type="SAM" id="MobiDB-lite"/>
    </source>
</evidence>
<dbReference type="EMBL" id="OIVN01000328">
    <property type="protein sequence ID" value="SPC78383.1"/>
    <property type="molecule type" value="Genomic_DNA"/>
</dbReference>
<feature type="chain" id="PRO_5014809029" evidence="2">
    <location>
        <begin position="23"/>
        <end position="106"/>
    </location>
</feature>